<accession>A0A5M6D249</accession>
<reference evidence="5 6" key="1">
    <citation type="submission" date="2019-08" db="EMBL/GenBank/DDBJ databases">
        <authorList>
            <person name="Dhanesh K."/>
            <person name="Kumar G."/>
            <person name="Sasikala C."/>
            <person name="Venkata Ramana C."/>
        </authorList>
    </citation>
    <scope>NUCLEOTIDE SEQUENCE [LARGE SCALE GENOMIC DNA]</scope>
    <source>
        <strain evidence="5 6">JC645</strain>
    </source>
</reference>
<dbReference type="EMBL" id="VWOX01000017">
    <property type="protein sequence ID" value="KAA5539739.1"/>
    <property type="molecule type" value="Genomic_DNA"/>
</dbReference>
<dbReference type="GO" id="GO:0005737">
    <property type="term" value="C:cytoplasm"/>
    <property type="evidence" value="ECO:0007669"/>
    <property type="project" value="TreeGrafter"/>
</dbReference>
<evidence type="ECO:0000313" key="6">
    <source>
        <dbReference type="Proteomes" id="UP000324479"/>
    </source>
</evidence>
<dbReference type="AlphaFoldDB" id="A0A5M6D249"/>
<dbReference type="Proteomes" id="UP000324479">
    <property type="component" value="Unassembled WGS sequence"/>
</dbReference>
<comment type="caution">
    <text evidence="5">The sequence shown here is derived from an EMBL/GenBank/DDBJ whole genome shotgun (WGS) entry which is preliminary data.</text>
</comment>
<dbReference type="PANTHER" id="PTHR30502">
    <property type="entry name" value="2-KETO-3-DEOXY-L-RHAMNONATE ALDOLASE"/>
    <property type="match status" value="1"/>
</dbReference>
<gene>
    <name evidence="5" type="ORF">FYK55_23355</name>
</gene>
<dbReference type="InterPro" id="IPR005000">
    <property type="entry name" value="Aldolase/citrate-lyase_domain"/>
</dbReference>
<evidence type="ECO:0000256" key="1">
    <source>
        <dbReference type="ARBA" id="ARBA00005568"/>
    </source>
</evidence>
<name>A0A5M6D249_9BACT</name>
<keyword evidence="2" id="KW-0479">Metal-binding</keyword>
<evidence type="ECO:0000313" key="5">
    <source>
        <dbReference type="EMBL" id="KAA5539739.1"/>
    </source>
</evidence>
<evidence type="ECO:0000259" key="4">
    <source>
        <dbReference type="Pfam" id="PF03328"/>
    </source>
</evidence>
<sequence length="268" mass="28664">MASSYENSMMQWIDKQRLKTEMLAGTFLNLGSAMTAEIAADCDFDWLLIDLEHGSGSWSDLRNLLQACRGSRSAPIVRIRSVDPDAVKFVMDSGAAGVMFPYVSSAEQASQAVASMKYPPAGRRGVAGVIRATDYGRTWKEYFQESNECSLVVVQIETPEAVAEAESIAAVDGVDVLFVGPLDLSVNLGYPGQFDHPEMVAALQRVVAACQKHGKAAGILTKAGLVQQHKDLGFRLMAYGSDSGAVIAGMQQFLNSLRGGTGTDGSKS</sequence>
<dbReference type="SUPFAM" id="SSF51621">
    <property type="entry name" value="Phosphoenolpyruvate/pyruvate domain"/>
    <property type="match status" value="1"/>
</dbReference>
<feature type="domain" description="HpcH/HpaI aldolase/citrate lyase" evidence="4">
    <location>
        <begin position="25"/>
        <end position="247"/>
    </location>
</feature>
<dbReference type="GO" id="GO:0046872">
    <property type="term" value="F:metal ion binding"/>
    <property type="evidence" value="ECO:0007669"/>
    <property type="project" value="UniProtKB-KW"/>
</dbReference>
<dbReference type="Pfam" id="PF03328">
    <property type="entry name" value="HpcH_HpaI"/>
    <property type="match status" value="1"/>
</dbReference>
<comment type="similarity">
    <text evidence="1">Belongs to the HpcH/HpaI aldolase family.</text>
</comment>
<dbReference type="RefSeq" id="WP_161604700.1">
    <property type="nucleotide sequence ID" value="NZ_VWOX01000017.1"/>
</dbReference>
<keyword evidence="3" id="KW-0456">Lyase</keyword>
<dbReference type="InterPro" id="IPR040442">
    <property type="entry name" value="Pyrv_kinase-like_dom_sf"/>
</dbReference>
<organism evidence="5 6">
    <name type="scientific">Roseiconus nitratireducens</name>
    <dbReference type="NCBI Taxonomy" id="2605748"/>
    <lineage>
        <taxon>Bacteria</taxon>
        <taxon>Pseudomonadati</taxon>
        <taxon>Planctomycetota</taxon>
        <taxon>Planctomycetia</taxon>
        <taxon>Pirellulales</taxon>
        <taxon>Pirellulaceae</taxon>
        <taxon>Roseiconus</taxon>
    </lineage>
</organism>
<dbReference type="InterPro" id="IPR050251">
    <property type="entry name" value="HpcH-HpaI_aldolase"/>
</dbReference>
<dbReference type="InterPro" id="IPR015813">
    <property type="entry name" value="Pyrv/PenolPyrv_kinase-like_dom"/>
</dbReference>
<dbReference type="Gene3D" id="3.20.20.60">
    <property type="entry name" value="Phosphoenolpyruvate-binding domains"/>
    <property type="match status" value="1"/>
</dbReference>
<evidence type="ECO:0000256" key="2">
    <source>
        <dbReference type="ARBA" id="ARBA00022723"/>
    </source>
</evidence>
<evidence type="ECO:0000256" key="3">
    <source>
        <dbReference type="ARBA" id="ARBA00023239"/>
    </source>
</evidence>
<dbReference type="GO" id="GO:0016832">
    <property type="term" value="F:aldehyde-lyase activity"/>
    <property type="evidence" value="ECO:0007669"/>
    <property type="project" value="TreeGrafter"/>
</dbReference>
<protein>
    <submittedName>
        <fullName evidence="5">2-dehydro-3-deoxyglucarate aldolase</fullName>
    </submittedName>
</protein>
<proteinExistence type="inferred from homology"/>
<keyword evidence="6" id="KW-1185">Reference proteome</keyword>
<dbReference type="PANTHER" id="PTHR30502:SF0">
    <property type="entry name" value="PHOSPHOENOLPYRUVATE CARBOXYLASE FAMILY PROTEIN"/>
    <property type="match status" value="1"/>
</dbReference>